<accession>A0A2G9QKF8</accession>
<keyword evidence="3" id="KW-1185">Reference proteome</keyword>
<dbReference type="AlphaFoldDB" id="A0A2G9QKF8"/>
<protein>
    <submittedName>
        <fullName evidence="2">Uncharacterized protein</fullName>
    </submittedName>
</protein>
<evidence type="ECO:0000313" key="3">
    <source>
        <dbReference type="Proteomes" id="UP000228934"/>
    </source>
</evidence>
<proteinExistence type="predicted"/>
<evidence type="ECO:0000256" key="1">
    <source>
        <dbReference type="SAM" id="MobiDB-lite"/>
    </source>
</evidence>
<reference evidence="3" key="1">
    <citation type="journal article" date="2017" name="Nat. Commun.">
        <title>The North American bullfrog draft genome provides insight into hormonal regulation of long noncoding RNA.</title>
        <authorList>
            <person name="Hammond S.A."/>
            <person name="Warren R.L."/>
            <person name="Vandervalk B.P."/>
            <person name="Kucuk E."/>
            <person name="Khan H."/>
            <person name="Gibb E.A."/>
            <person name="Pandoh P."/>
            <person name="Kirk H."/>
            <person name="Zhao Y."/>
            <person name="Jones M."/>
            <person name="Mungall A.J."/>
            <person name="Coope R."/>
            <person name="Pleasance S."/>
            <person name="Moore R.A."/>
            <person name="Holt R.A."/>
            <person name="Round J.M."/>
            <person name="Ohora S."/>
            <person name="Walle B.V."/>
            <person name="Veldhoen N."/>
            <person name="Helbing C.C."/>
            <person name="Birol I."/>
        </authorList>
    </citation>
    <scope>NUCLEOTIDE SEQUENCE [LARGE SCALE GENOMIC DNA]</scope>
</reference>
<feature type="compositionally biased region" description="Polar residues" evidence="1">
    <location>
        <begin position="95"/>
        <end position="105"/>
    </location>
</feature>
<dbReference type="Proteomes" id="UP000228934">
    <property type="component" value="Unassembled WGS sequence"/>
</dbReference>
<dbReference type="EMBL" id="KV968891">
    <property type="protein sequence ID" value="PIO16099.1"/>
    <property type="molecule type" value="Genomic_DNA"/>
</dbReference>
<name>A0A2G9QKF8_AQUCT</name>
<evidence type="ECO:0000313" key="2">
    <source>
        <dbReference type="EMBL" id="PIO16099.1"/>
    </source>
</evidence>
<organism evidence="2 3">
    <name type="scientific">Aquarana catesbeiana</name>
    <name type="common">American bullfrog</name>
    <name type="synonym">Rana catesbeiana</name>
    <dbReference type="NCBI Taxonomy" id="8400"/>
    <lineage>
        <taxon>Eukaryota</taxon>
        <taxon>Metazoa</taxon>
        <taxon>Chordata</taxon>
        <taxon>Craniata</taxon>
        <taxon>Vertebrata</taxon>
        <taxon>Euteleostomi</taxon>
        <taxon>Amphibia</taxon>
        <taxon>Batrachia</taxon>
        <taxon>Anura</taxon>
        <taxon>Neobatrachia</taxon>
        <taxon>Ranoidea</taxon>
        <taxon>Ranidae</taxon>
        <taxon>Aquarana</taxon>
    </lineage>
</organism>
<feature type="region of interest" description="Disordered" evidence="1">
    <location>
        <begin position="92"/>
        <end position="122"/>
    </location>
</feature>
<sequence>MLKEKTYLNIVLLQDLNNSRTGLWDNDPQSLGGDDCRQVPQRGILSANIRGQQSQQMVKNGVCHPEKVPEIIRIILLDLTKEKANERIGHAGATNFWSMNSSPPCSRTGLGSKYEPQHQAPT</sequence>
<gene>
    <name evidence="2" type="ORF">AB205_0132380</name>
</gene>